<reference evidence="15 16" key="1">
    <citation type="journal article" date="2010" name="Genome Biol. Evol.">
        <title>The sequence of a 1.8-mb bacterial linear plasmid reveals a rich evolutionary reservoir of secondary metabolic pathways.</title>
        <authorList>
            <person name="Medema M.H."/>
            <person name="Trefzer A."/>
            <person name="Kovalchuk A."/>
            <person name="van den Berg M."/>
            <person name="Mueller U."/>
            <person name="Heijne W."/>
            <person name="Wu L."/>
            <person name="Alam M.T."/>
            <person name="Ronning C.M."/>
            <person name="Nierman W.C."/>
            <person name="Bovenberg R.A.L."/>
            <person name="Breitling R."/>
            <person name="Takano E."/>
        </authorList>
    </citation>
    <scope>NUCLEOTIDE SEQUENCE [LARGE SCALE GENOMIC DNA]</scope>
    <source>
        <strain evidence="16">ATCC 27064 / DSM 738 / JCM 4710 / NBRC 13307 / NCIMB 12785 / NRRL 3585 / VKM Ac-602</strain>
    </source>
</reference>
<proteinExistence type="predicted"/>
<name>E2Q9Q9_STRCL</name>
<dbReference type="InterPro" id="IPR036390">
    <property type="entry name" value="WH_DNA-bd_sf"/>
</dbReference>
<dbReference type="InterPro" id="IPR012318">
    <property type="entry name" value="HTH_CRP"/>
</dbReference>
<dbReference type="PRINTS" id="PR00103">
    <property type="entry name" value="CAMPKINASE"/>
</dbReference>
<evidence type="ECO:0000313" key="16">
    <source>
        <dbReference type="Proteomes" id="UP000002357"/>
    </source>
</evidence>
<evidence type="ECO:0000256" key="6">
    <source>
        <dbReference type="ARBA" id="ARBA00023149"/>
    </source>
</evidence>
<dbReference type="FunFam" id="1.10.10.10:FF:000019">
    <property type="entry name" value="Crp/Fnr family transcriptional regulator"/>
    <property type="match status" value="1"/>
</dbReference>
<dbReference type="CDD" id="cd00038">
    <property type="entry name" value="CAP_ED"/>
    <property type="match status" value="1"/>
</dbReference>
<keyword evidence="1" id="KW-0678">Repressor</keyword>
<evidence type="ECO:0000259" key="13">
    <source>
        <dbReference type="PROSITE" id="PS50042"/>
    </source>
</evidence>
<dbReference type="SUPFAM" id="SSF51206">
    <property type="entry name" value="cAMP-binding domain-like"/>
    <property type="match status" value="1"/>
</dbReference>
<dbReference type="GO" id="GO:0045893">
    <property type="term" value="P:positive regulation of DNA-templated transcription"/>
    <property type="evidence" value="ECO:0007669"/>
    <property type="project" value="UniProtKB-ARBA"/>
</dbReference>
<dbReference type="GO" id="GO:0005829">
    <property type="term" value="C:cytosol"/>
    <property type="evidence" value="ECO:0007669"/>
    <property type="project" value="TreeGrafter"/>
</dbReference>
<dbReference type="Pfam" id="PF00027">
    <property type="entry name" value="cNMP_binding"/>
    <property type="match status" value="1"/>
</dbReference>
<feature type="domain" description="Cyclic nucleotide-binding" evidence="13">
    <location>
        <begin position="35"/>
        <end position="155"/>
    </location>
</feature>
<sequence length="249" mass="27500">MPDRHRAVRHHGGPRSLSRSTRRELVDDVLRRAPLFAALDDEQAAELRGSMSEVTLARGDALFHEGDPGDRLYVVTEGKVKLHRTSPDGRENMLAVLGPGELIGELSLFDPGPRTATATALTEVKLLGLGHGDLQPWLNARPEVATALLRAVARRLRKTNDQMSDLVFSDVPGRVARALLDLSRRFGVQSEEGIHVVHDLTQEELAQLVGASRETVNKALADFAQRGWLRLEARAVILLDVERLAKRSR</sequence>
<dbReference type="InterPro" id="IPR000595">
    <property type="entry name" value="cNMP-bd_dom"/>
</dbReference>
<dbReference type="GO" id="GO:0030552">
    <property type="term" value="F:cAMP binding"/>
    <property type="evidence" value="ECO:0007669"/>
    <property type="project" value="UniProtKB-KW"/>
</dbReference>
<keyword evidence="8" id="KW-0804">Transcription</keyword>
<evidence type="ECO:0000259" key="14">
    <source>
        <dbReference type="PROSITE" id="PS51063"/>
    </source>
</evidence>
<dbReference type="PROSITE" id="PS00889">
    <property type="entry name" value="CNMP_BINDING_2"/>
    <property type="match status" value="1"/>
</dbReference>
<dbReference type="Gene3D" id="2.60.120.10">
    <property type="entry name" value="Jelly Rolls"/>
    <property type="match status" value="1"/>
</dbReference>
<keyword evidence="16" id="KW-1185">Reference proteome</keyword>
<dbReference type="eggNOG" id="COG0664">
    <property type="taxonomic scope" value="Bacteria"/>
</dbReference>
<evidence type="ECO:0000256" key="5">
    <source>
        <dbReference type="ARBA" id="ARBA00023125"/>
    </source>
</evidence>
<dbReference type="Pfam" id="PF13545">
    <property type="entry name" value="HTH_Crp_2"/>
    <property type="match status" value="1"/>
</dbReference>
<gene>
    <name evidence="15" type="ORF">SCLAV_2564</name>
</gene>
<keyword evidence="5" id="KW-0238">DNA-binding</keyword>
<evidence type="ECO:0000256" key="2">
    <source>
        <dbReference type="ARBA" id="ARBA00022566"/>
    </source>
</evidence>
<evidence type="ECO:0000256" key="11">
    <source>
        <dbReference type="ARBA" id="ARBA00068047"/>
    </source>
</evidence>
<evidence type="ECO:0000256" key="3">
    <source>
        <dbReference type="ARBA" id="ARBA00022741"/>
    </source>
</evidence>
<evidence type="ECO:0000256" key="10">
    <source>
        <dbReference type="ARBA" id="ARBA00033082"/>
    </source>
</evidence>
<evidence type="ECO:0000256" key="7">
    <source>
        <dbReference type="ARBA" id="ARBA00023159"/>
    </source>
</evidence>
<dbReference type="EMBL" id="CM000913">
    <property type="protein sequence ID" value="EFG07636.1"/>
    <property type="molecule type" value="Genomic_DNA"/>
</dbReference>
<dbReference type="InterPro" id="IPR014710">
    <property type="entry name" value="RmlC-like_jellyroll"/>
</dbReference>
<dbReference type="InterPro" id="IPR050397">
    <property type="entry name" value="Env_Response_Regulators"/>
</dbReference>
<dbReference type="SMART" id="SM00100">
    <property type="entry name" value="cNMP"/>
    <property type="match status" value="1"/>
</dbReference>
<dbReference type="GO" id="GO:0003677">
    <property type="term" value="F:DNA binding"/>
    <property type="evidence" value="ECO:0007669"/>
    <property type="project" value="UniProtKB-KW"/>
</dbReference>
<keyword evidence="4" id="KW-0805">Transcription regulation</keyword>
<feature type="compositionally biased region" description="Basic residues" evidence="12">
    <location>
        <begin position="1"/>
        <end position="13"/>
    </location>
</feature>
<dbReference type="Proteomes" id="UP000002357">
    <property type="component" value="Chromosome"/>
</dbReference>
<dbReference type="SMART" id="SM00419">
    <property type="entry name" value="HTH_CRP"/>
    <property type="match status" value="1"/>
</dbReference>
<protein>
    <recommendedName>
        <fullName evidence="11">CRP-like cAMP-activated global transcriptional regulator</fullName>
    </recommendedName>
    <alternativeName>
        <fullName evidence="10">cAMP receptor protein</fullName>
    </alternativeName>
    <alternativeName>
        <fullName evidence="9">cAMP regulatory protein</fullName>
    </alternativeName>
</protein>
<dbReference type="PANTHER" id="PTHR24567:SF74">
    <property type="entry name" value="HTH-TYPE TRANSCRIPTIONAL REGULATOR ARCR"/>
    <property type="match status" value="1"/>
</dbReference>
<dbReference type="PROSITE" id="PS51063">
    <property type="entry name" value="HTH_CRP_2"/>
    <property type="match status" value="1"/>
</dbReference>
<dbReference type="FunFam" id="2.60.120.10:FF:000003">
    <property type="entry name" value="Crp/Fnr family transcriptional regulator"/>
    <property type="match status" value="1"/>
</dbReference>
<dbReference type="STRING" id="1901.BB341_15680"/>
<keyword evidence="6" id="KW-0114">cAMP</keyword>
<dbReference type="Gene3D" id="1.10.10.10">
    <property type="entry name" value="Winged helix-like DNA-binding domain superfamily/Winged helix DNA-binding domain"/>
    <property type="match status" value="1"/>
</dbReference>
<evidence type="ECO:0000256" key="4">
    <source>
        <dbReference type="ARBA" id="ARBA00023015"/>
    </source>
</evidence>
<keyword evidence="3" id="KW-0547">Nucleotide-binding</keyword>
<dbReference type="SUPFAM" id="SSF46785">
    <property type="entry name" value="Winged helix' DNA-binding domain"/>
    <property type="match status" value="1"/>
</dbReference>
<organism evidence="15 16">
    <name type="scientific">Streptomyces clavuligerus</name>
    <dbReference type="NCBI Taxonomy" id="1901"/>
    <lineage>
        <taxon>Bacteria</taxon>
        <taxon>Bacillati</taxon>
        <taxon>Actinomycetota</taxon>
        <taxon>Actinomycetes</taxon>
        <taxon>Kitasatosporales</taxon>
        <taxon>Streptomycetaceae</taxon>
        <taxon>Streptomyces</taxon>
    </lineage>
</organism>
<evidence type="ECO:0000256" key="1">
    <source>
        <dbReference type="ARBA" id="ARBA00022491"/>
    </source>
</evidence>
<dbReference type="GO" id="GO:0045892">
    <property type="term" value="P:negative regulation of DNA-templated transcription"/>
    <property type="evidence" value="ECO:0007669"/>
    <property type="project" value="UniProtKB-ARBA"/>
</dbReference>
<dbReference type="InterPro" id="IPR018490">
    <property type="entry name" value="cNMP-bd_dom_sf"/>
</dbReference>
<dbReference type="GO" id="GO:0003700">
    <property type="term" value="F:DNA-binding transcription factor activity"/>
    <property type="evidence" value="ECO:0007669"/>
    <property type="project" value="UniProtKB-ARBA"/>
</dbReference>
<evidence type="ECO:0000256" key="8">
    <source>
        <dbReference type="ARBA" id="ARBA00023163"/>
    </source>
</evidence>
<dbReference type="PANTHER" id="PTHR24567">
    <property type="entry name" value="CRP FAMILY TRANSCRIPTIONAL REGULATORY PROTEIN"/>
    <property type="match status" value="1"/>
</dbReference>
<dbReference type="PROSITE" id="PS50042">
    <property type="entry name" value="CNMP_BINDING_3"/>
    <property type="match status" value="1"/>
</dbReference>
<dbReference type="InterPro" id="IPR018488">
    <property type="entry name" value="cNMP-bd_CS"/>
</dbReference>
<feature type="domain" description="HTH crp-type" evidence="14">
    <location>
        <begin position="169"/>
        <end position="242"/>
    </location>
</feature>
<keyword evidence="7" id="KW-0010">Activator</keyword>
<evidence type="ECO:0000256" key="9">
    <source>
        <dbReference type="ARBA" id="ARBA00029868"/>
    </source>
</evidence>
<dbReference type="AlphaFoldDB" id="E2Q9Q9"/>
<feature type="region of interest" description="Disordered" evidence="12">
    <location>
        <begin position="1"/>
        <end position="22"/>
    </location>
</feature>
<evidence type="ECO:0000256" key="12">
    <source>
        <dbReference type="SAM" id="MobiDB-lite"/>
    </source>
</evidence>
<dbReference type="InterPro" id="IPR036388">
    <property type="entry name" value="WH-like_DNA-bd_sf"/>
</dbReference>
<keyword evidence="2" id="KW-0116">cAMP-binding</keyword>
<evidence type="ECO:0000313" key="15">
    <source>
        <dbReference type="EMBL" id="EFG07636.1"/>
    </source>
</evidence>
<accession>E2Q9Q9</accession>